<reference evidence="2" key="1">
    <citation type="submission" date="2019-11" db="EMBL/GenBank/DDBJ databases">
        <authorList>
            <person name="Feng L."/>
        </authorList>
    </citation>
    <scope>NUCLEOTIDE SEQUENCE</scope>
    <source>
        <strain evidence="2">BgluceraseaLFYP119</strain>
    </source>
</reference>
<dbReference type="InterPro" id="IPR010359">
    <property type="entry name" value="IrrE_HExxH"/>
</dbReference>
<dbReference type="EMBL" id="CACRST010000009">
    <property type="protein sequence ID" value="VYS81325.1"/>
    <property type="molecule type" value="Genomic_DNA"/>
</dbReference>
<organism evidence="2">
    <name type="scientific">Blautia glucerasea</name>
    <dbReference type="NCBI Taxonomy" id="536633"/>
    <lineage>
        <taxon>Bacteria</taxon>
        <taxon>Bacillati</taxon>
        <taxon>Bacillota</taxon>
        <taxon>Clostridia</taxon>
        <taxon>Lachnospirales</taxon>
        <taxon>Lachnospiraceae</taxon>
        <taxon>Blautia</taxon>
    </lineage>
</organism>
<dbReference type="RefSeq" id="WP_156352719.1">
    <property type="nucleotide sequence ID" value="NZ_CACRST010000009.1"/>
</dbReference>
<protein>
    <recommendedName>
        <fullName evidence="1">IrrE N-terminal-like domain-containing protein</fullName>
    </recommendedName>
</protein>
<proteinExistence type="predicted"/>
<name>A0A6N2RND3_9FIRM</name>
<evidence type="ECO:0000313" key="2">
    <source>
        <dbReference type="EMBL" id="VYS81325.1"/>
    </source>
</evidence>
<dbReference type="AlphaFoldDB" id="A0A6N2RND3"/>
<accession>A0A6N2RND3</accession>
<dbReference type="Pfam" id="PF06114">
    <property type="entry name" value="Peptidase_M78"/>
    <property type="match status" value="1"/>
</dbReference>
<gene>
    <name evidence="2" type="ORF">BGLFYP119_00687</name>
</gene>
<feature type="domain" description="IrrE N-terminal-like" evidence="1">
    <location>
        <begin position="16"/>
        <end position="119"/>
    </location>
</feature>
<sequence length="154" mass="17526">MTYEELLKEADSMGLIVKEKPLQSGDGRIFNNKIAIRKDIPTQTEKACVLAEELGHHCTSSGNIIDQNIVFNRQQELRARMYGYNLNVGLIGIAKAFETGCRNLYEMAEFLDVTEEYLKEAIGSYRKKYGVFVTVDNYLIYFEPQLSVAKINSL</sequence>
<evidence type="ECO:0000259" key="1">
    <source>
        <dbReference type="Pfam" id="PF06114"/>
    </source>
</evidence>